<organism evidence="1 2">
    <name type="scientific">Filifactor alocis (strain ATCC 35896 / CCUG 47790 / D40 B5)</name>
    <name type="common">Fusobacterium alocis</name>
    <dbReference type="NCBI Taxonomy" id="546269"/>
    <lineage>
        <taxon>Bacteria</taxon>
        <taxon>Bacillati</taxon>
        <taxon>Bacillota</taxon>
        <taxon>Clostridia</taxon>
        <taxon>Peptostreptococcales</taxon>
        <taxon>Filifactoraceae</taxon>
        <taxon>Filifactor</taxon>
    </lineage>
</organism>
<dbReference type="Proteomes" id="UP000007468">
    <property type="component" value="Chromosome"/>
</dbReference>
<dbReference type="STRING" id="546269.HMPREF0389_01226"/>
<dbReference type="InterPro" id="IPR038056">
    <property type="entry name" value="YjbR-like_sf"/>
</dbReference>
<dbReference type="PANTHER" id="PTHR35145:SF1">
    <property type="entry name" value="CYTOPLASMIC PROTEIN"/>
    <property type="match status" value="1"/>
</dbReference>
<gene>
    <name evidence="1" type="ordered locus">HMPREF0389_01226</name>
</gene>
<name>D6GSY9_FILAD</name>
<dbReference type="AlphaFoldDB" id="D6GSY9"/>
<dbReference type="InterPro" id="IPR058532">
    <property type="entry name" value="YjbR/MT2646/Rv2570-like"/>
</dbReference>
<sequence>MIFRYKKANFEKLLANGFVYCDGMYTKSFLILGEQFRLELAIDKDSHIDYRLIEADTNEEYVLIKVPSATGKFLAEVTVACEEVLSALSQHCFDTAMLKGEQTQRVIAYLKERYQIEPEFLWKDSLNCAFRLNDSKKWIAVMLTVECRKLGLDGDGKIEIIDLKDTPEHIQKRRDDKIFFGGYHMNKKHWYTICLNDSLEDKELFDLIDRSYRLVKKKENPKKLETIK</sequence>
<dbReference type="Gene3D" id="3.90.1150.30">
    <property type="match status" value="1"/>
</dbReference>
<keyword evidence="2" id="KW-1185">Reference proteome</keyword>
<dbReference type="SUPFAM" id="SSF142906">
    <property type="entry name" value="YjbR-like"/>
    <property type="match status" value="1"/>
</dbReference>
<reference evidence="2" key="1">
    <citation type="submission" date="2010-12" db="EMBL/GenBank/DDBJ databases">
        <title>The genome sequence of Filifactor alocis strain ATCC 35896.</title>
        <authorList>
            <consortium name="The Broad Institute Genome Sequencing Platform"/>
            <person name="Ward D."/>
            <person name="Earl A."/>
            <person name="Feldgarden M."/>
            <person name="Young S.K."/>
            <person name="Gargeya S."/>
            <person name="Zeng Q."/>
            <person name="Alvarado L."/>
            <person name="Berlin A."/>
            <person name="Bochicchio J."/>
            <person name="Chapman S.B."/>
            <person name="Chen Z."/>
            <person name="Freedman E."/>
            <person name="Gellesch M."/>
            <person name="Goldberg J."/>
            <person name="Griggs A."/>
            <person name="Gujja S."/>
            <person name="Heilman E."/>
            <person name="Heiman D."/>
            <person name="Howarth C."/>
            <person name="Mehta T."/>
            <person name="Neiman D."/>
            <person name="Pearson M."/>
            <person name="Roberts A."/>
            <person name="Saif S."/>
            <person name="Shea T."/>
            <person name="Shenoy N."/>
            <person name="Sisk P."/>
            <person name="Stolte C."/>
            <person name="Sykes S."/>
            <person name="White J."/>
            <person name="Yandava C."/>
            <person name="Izard J."/>
            <person name="Blanton J.M."/>
            <person name="Baranova O.V."/>
            <person name="Tanner A.C."/>
            <person name="Dewhirst F.E."/>
            <person name="Haas B."/>
            <person name="Nusbaum C."/>
            <person name="Birren B."/>
        </authorList>
    </citation>
    <scope>NUCLEOTIDE SEQUENCE [LARGE SCALE GENOMIC DNA]</scope>
    <source>
        <strain evidence="2">ATCC 35896 / D40 B5</strain>
    </source>
</reference>
<dbReference type="Pfam" id="PF04237">
    <property type="entry name" value="YjbR"/>
    <property type="match status" value="1"/>
</dbReference>
<dbReference type="KEGG" id="faa:HMPREF0389_01226"/>
<accession>D6GSY9</accession>
<evidence type="ECO:0000313" key="1">
    <source>
        <dbReference type="EMBL" id="EFE27974.1"/>
    </source>
</evidence>
<dbReference type="InterPro" id="IPR007351">
    <property type="entry name" value="YjbR"/>
</dbReference>
<proteinExistence type="predicted"/>
<dbReference type="PANTHER" id="PTHR35145">
    <property type="entry name" value="CYTOPLASMIC PROTEIN-RELATED"/>
    <property type="match status" value="1"/>
</dbReference>
<dbReference type="EMBL" id="CP002390">
    <property type="protein sequence ID" value="EFE27974.1"/>
    <property type="molecule type" value="Genomic_DNA"/>
</dbReference>
<protein>
    <submittedName>
        <fullName evidence="1">Uncharacterized protein</fullName>
    </submittedName>
</protein>
<evidence type="ECO:0000313" key="2">
    <source>
        <dbReference type="Proteomes" id="UP000007468"/>
    </source>
</evidence>
<dbReference type="PATRIC" id="fig|546269.5.peg.1785"/>
<dbReference type="eggNOG" id="COG2315">
    <property type="taxonomic scope" value="Bacteria"/>
</dbReference>